<sequence length="253" mass="28799">MIGNSQLFLLGLQGTEVTLPSSDSLKIRGDTWVIDKKPNEVSCMITREDLDCGRTVPSYTMGKFLCHKVGALPESAFMRIHSQVPIEDTQFLSPEVRAQQAVPPYQHSEIMALKRFKEGGCTVVPELLGYIETAQGQDGLVPGGYITYLVWDKVPGQSLSRELFWSFNKPKRDLIRQKFRAAHEALTSFGYLSIIKTPAKLIWDQDSCQLHISGFSTAIKVDPTKKWNDDVYAMYQLRKRPKIGWEDIARWEW</sequence>
<evidence type="ECO:0000313" key="2">
    <source>
        <dbReference type="Proteomes" id="UP000191612"/>
    </source>
</evidence>
<dbReference type="EMBL" id="MDYO01000003">
    <property type="protein sequence ID" value="OQE02025.1"/>
    <property type="molecule type" value="Genomic_DNA"/>
</dbReference>
<comment type="caution">
    <text evidence="1">The sequence shown here is derived from an EMBL/GenBank/DDBJ whole genome shotgun (WGS) entry which is preliminary data.</text>
</comment>
<dbReference type="Proteomes" id="UP000191612">
    <property type="component" value="Unassembled WGS sequence"/>
</dbReference>
<proteinExistence type="predicted"/>
<protein>
    <recommendedName>
        <fullName evidence="3">Protein kinase domain-containing protein</fullName>
    </recommendedName>
</protein>
<organism evidence="1 2">
    <name type="scientific">Penicillium solitum</name>
    <dbReference type="NCBI Taxonomy" id="60172"/>
    <lineage>
        <taxon>Eukaryota</taxon>
        <taxon>Fungi</taxon>
        <taxon>Dikarya</taxon>
        <taxon>Ascomycota</taxon>
        <taxon>Pezizomycotina</taxon>
        <taxon>Eurotiomycetes</taxon>
        <taxon>Eurotiomycetidae</taxon>
        <taxon>Eurotiales</taxon>
        <taxon>Aspergillaceae</taxon>
        <taxon>Penicillium</taxon>
    </lineage>
</organism>
<dbReference type="STRING" id="60172.A0A1V6RJN8"/>
<reference evidence="2" key="1">
    <citation type="journal article" date="2017" name="Nat. Microbiol.">
        <title>Global analysis of biosynthetic gene clusters reveals vast potential of secondary metabolite production in Penicillium species.</title>
        <authorList>
            <person name="Nielsen J.C."/>
            <person name="Grijseels S."/>
            <person name="Prigent S."/>
            <person name="Ji B."/>
            <person name="Dainat J."/>
            <person name="Nielsen K.F."/>
            <person name="Frisvad J.C."/>
            <person name="Workman M."/>
            <person name="Nielsen J."/>
        </authorList>
    </citation>
    <scope>NUCLEOTIDE SEQUENCE [LARGE SCALE GENOMIC DNA]</scope>
    <source>
        <strain evidence="2">IBT 29525</strain>
    </source>
</reference>
<evidence type="ECO:0008006" key="3">
    <source>
        <dbReference type="Google" id="ProtNLM"/>
    </source>
</evidence>
<accession>A0A1V6RJN8</accession>
<keyword evidence="2" id="KW-1185">Reference proteome</keyword>
<dbReference type="AlphaFoldDB" id="A0A1V6RJN8"/>
<name>A0A1V6RJN8_9EURO</name>
<gene>
    <name evidence="1" type="ORF">PENSOL_c003G03729</name>
</gene>
<evidence type="ECO:0000313" key="1">
    <source>
        <dbReference type="EMBL" id="OQE02025.1"/>
    </source>
</evidence>